<dbReference type="AlphaFoldDB" id="A0A7J5XLD6"/>
<gene>
    <name evidence="2" type="ORF">F7725_009673</name>
</gene>
<sequence length="341" mass="37429">MHTQMYMLEGSSRWNMNRAHAAVGLHVSGASQTRIYDVRLKSERIAVEYLLAQSDRGDLLGPQQHSELGTILSDRQVEVQEEECLDITISDAVEILSQRPSEVDTSAPHGAFLLPVSHNTSPHTSSQSLALSPQSDAAESPPEEPRPESTQSISLPADSPDASTYTTSQAALRPDASRICECVSLRLLKEFELARNRPKDSKVYGEIIRPHITTAGRQPRHTGADQLGSCYYKQHHCVLLAPLLLHHRTRKVTFHKPVSCILAVPHASSTNSCLMAVPHASSTNSCLMAVPMPPALTPASWQFPSLQAFLLLHRTHRVTFTCSVYCFILTRTGSPSTSPIS</sequence>
<feature type="region of interest" description="Disordered" evidence="1">
    <location>
        <begin position="100"/>
        <end position="170"/>
    </location>
</feature>
<dbReference type="Proteomes" id="UP000518266">
    <property type="component" value="Unassembled WGS sequence"/>
</dbReference>
<feature type="compositionally biased region" description="Polar residues" evidence="1">
    <location>
        <begin position="161"/>
        <end position="170"/>
    </location>
</feature>
<dbReference type="EMBL" id="JAAKFY010000022">
    <property type="protein sequence ID" value="KAF3837905.1"/>
    <property type="molecule type" value="Genomic_DNA"/>
</dbReference>
<comment type="caution">
    <text evidence="2">The sequence shown here is derived from an EMBL/GenBank/DDBJ whole genome shotgun (WGS) entry which is preliminary data.</text>
</comment>
<evidence type="ECO:0000313" key="2">
    <source>
        <dbReference type="EMBL" id="KAF3837905.1"/>
    </source>
</evidence>
<organism evidence="2 3">
    <name type="scientific">Dissostichus mawsoni</name>
    <name type="common">Antarctic cod</name>
    <dbReference type="NCBI Taxonomy" id="36200"/>
    <lineage>
        <taxon>Eukaryota</taxon>
        <taxon>Metazoa</taxon>
        <taxon>Chordata</taxon>
        <taxon>Craniata</taxon>
        <taxon>Vertebrata</taxon>
        <taxon>Euteleostomi</taxon>
        <taxon>Actinopterygii</taxon>
        <taxon>Neopterygii</taxon>
        <taxon>Teleostei</taxon>
        <taxon>Neoteleostei</taxon>
        <taxon>Acanthomorphata</taxon>
        <taxon>Eupercaria</taxon>
        <taxon>Perciformes</taxon>
        <taxon>Notothenioidei</taxon>
        <taxon>Nototheniidae</taxon>
        <taxon>Dissostichus</taxon>
    </lineage>
</organism>
<keyword evidence="3" id="KW-1185">Reference proteome</keyword>
<protein>
    <submittedName>
        <fullName evidence="2">Uncharacterized protein</fullName>
    </submittedName>
</protein>
<accession>A0A7J5XLD6</accession>
<name>A0A7J5XLD6_DISMA</name>
<feature type="compositionally biased region" description="Polar residues" evidence="1">
    <location>
        <begin position="117"/>
        <end position="131"/>
    </location>
</feature>
<reference evidence="2 3" key="1">
    <citation type="submission" date="2020-03" db="EMBL/GenBank/DDBJ databases">
        <title>Dissostichus mawsoni Genome sequencing and assembly.</title>
        <authorList>
            <person name="Park H."/>
        </authorList>
    </citation>
    <scope>NUCLEOTIDE SEQUENCE [LARGE SCALE GENOMIC DNA]</scope>
    <source>
        <strain evidence="2">DM0001</strain>
        <tissue evidence="2">Muscle</tissue>
    </source>
</reference>
<evidence type="ECO:0000256" key="1">
    <source>
        <dbReference type="SAM" id="MobiDB-lite"/>
    </source>
</evidence>
<proteinExistence type="predicted"/>
<dbReference type="OrthoDB" id="10057688at2759"/>
<evidence type="ECO:0000313" key="3">
    <source>
        <dbReference type="Proteomes" id="UP000518266"/>
    </source>
</evidence>